<dbReference type="OrthoDB" id="258495at2759"/>
<dbReference type="PROSITE" id="PS50188">
    <property type="entry name" value="B302_SPRY"/>
    <property type="match status" value="1"/>
</dbReference>
<dbReference type="InterPro" id="IPR050618">
    <property type="entry name" value="Ubq-SigPath_Reg"/>
</dbReference>
<evidence type="ECO:0000313" key="3">
    <source>
        <dbReference type="EMBL" id="CAB5362476.1"/>
    </source>
</evidence>
<gene>
    <name evidence="3" type="ORF">CHRIB12_LOCUS9108</name>
</gene>
<accession>A0A915Z4P0</accession>
<proteinExistence type="predicted"/>
<organism evidence="3 4">
    <name type="scientific">Rhizophagus irregularis</name>
    <dbReference type="NCBI Taxonomy" id="588596"/>
    <lineage>
        <taxon>Eukaryota</taxon>
        <taxon>Fungi</taxon>
        <taxon>Fungi incertae sedis</taxon>
        <taxon>Mucoromycota</taxon>
        <taxon>Glomeromycotina</taxon>
        <taxon>Glomeromycetes</taxon>
        <taxon>Glomerales</taxon>
        <taxon>Glomeraceae</taxon>
        <taxon>Rhizophagus</taxon>
    </lineage>
</organism>
<dbReference type="InterPro" id="IPR044736">
    <property type="entry name" value="Gid1/RanBPM/SPLA_SPRY"/>
</dbReference>
<dbReference type="CDD" id="cd12885">
    <property type="entry name" value="SPRY_RanBP_like"/>
    <property type="match status" value="1"/>
</dbReference>
<dbReference type="AlphaFoldDB" id="A0A915Z4P0"/>
<dbReference type="Proteomes" id="UP000684084">
    <property type="component" value="Unassembled WGS sequence"/>
</dbReference>
<feature type="region of interest" description="Disordered" evidence="1">
    <location>
        <begin position="109"/>
        <end position="133"/>
    </location>
</feature>
<dbReference type="PANTHER" id="PTHR12864">
    <property type="entry name" value="RAN BINDING PROTEIN 9-RELATED"/>
    <property type="match status" value="1"/>
</dbReference>
<sequence length="403" mass="46710">MRFFIAIPTLILLVILNINTYLCYKWIEGKFISQIYGSDEDKWILLKRIKMFLKRIFKKFLIFLEIKPEPYDRLKELGVNAWKFVPESRFLLLNIVQIKDENDEIENVDKKNEGIVSDENDKDDYDDGTANDENDKNVEIVVENTENNNSNTVVGVENNKNNEFAGVKNYKNVKLNNIIDFKAKSDVMIRTNYPLRNMRSLDLNAQVSPEEYRFLSSQVKYWFYYYEITILSNSNKDKTIIAIGLATKKYPTNRLPGCNTHSVGFHSDEGRIFHNEKYTGSKYSDKWGEVNDVIGCGYVPNTGQVFFTMNGKNLGDAYTGLFYDKWYPTIGSNGFCRLKVNFGKKEFKYKEANGMSESGPGFETWILESNVPAYSENWILGGAFKLKILSFGLWMDAAILYYY</sequence>
<dbReference type="InterPro" id="IPR001870">
    <property type="entry name" value="B30.2/SPRY"/>
</dbReference>
<dbReference type="EMBL" id="CAGKOT010000017">
    <property type="protein sequence ID" value="CAB5362476.1"/>
    <property type="molecule type" value="Genomic_DNA"/>
</dbReference>
<dbReference type="SMART" id="SM00449">
    <property type="entry name" value="SPRY"/>
    <property type="match status" value="1"/>
</dbReference>
<comment type="caution">
    <text evidence="3">The sequence shown here is derived from an EMBL/GenBank/DDBJ whole genome shotgun (WGS) entry which is preliminary data.</text>
</comment>
<dbReference type="InterPro" id="IPR003877">
    <property type="entry name" value="SPRY_dom"/>
</dbReference>
<evidence type="ECO:0000259" key="2">
    <source>
        <dbReference type="PROSITE" id="PS50188"/>
    </source>
</evidence>
<dbReference type="VEuPathDB" id="FungiDB:RhiirFUN_023921"/>
<name>A0A915Z4P0_9GLOM</name>
<evidence type="ECO:0000256" key="1">
    <source>
        <dbReference type="SAM" id="MobiDB-lite"/>
    </source>
</evidence>
<dbReference type="Pfam" id="PF00622">
    <property type="entry name" value="SPRY"/>
    <property type="match status" value="1"/>
</dbReference>
<feature type="compositionally biased region" description="Acidic residues" evidence="1">
    <location>
        <begin position="116"/>
        <end position="132"/>
    </location>
</feature>
<evidence type="ECO:0000313" key="4">
    <source>
        <dbReference type="Proteomes" id="UP000684084"/>
    </source>
</evidence>
<feature type="domain" description="B30.2/SPRY" evidence="2">
    <location>
        <begin position="157"/>
        <end position="347"/>
    </location>
</feature>
<reference evidence="3" key="1">
    <citation type="submission" date="2020-05" db="EMBL/GenBank/DDBJ databases">
        <authorList>
            <person name="Rincon C."/>
            <person name="Sanders R I."/>
            <person name="Robbins C."/>
            <person name="Chaturvedi A."/>
        </authorList>
    </citation>
    <scope>NUCLEOTIDE SEQUENCE</scope>
    <source>
        <strain evidence="3">CHB12</strain>
    </source>
</reference>
<protein>
    <recommendedName>
        <fullName evidence="2">B30.2/SPRY domain-containing protein</fullName>
    </recommendedName>
</protein>